<evidence type="ECO:0000313" key="2">
    <source>
        <dbReference type="Proteomes" id="UP000538147"/>
    </source>
</evidence>
<dbReference type="RefSeq" id="WP_184201959.1">
    <property type="nucleotide sequence ID" value="NZ_JACIIV010000025.1"/>
</dbReference>
<dbReference type="Proteomes" id="UP000538147">
    <property type="component" value="Unassembled WGS sequence"/>
</dbReference>
<dbReference type="PANTHER" id="PTHR33361:SF2">
    <property type="entry name" value="DUF885 DOMAIN-CONTAINING PROTEIN"/>
    <property type="match status" value="1"/>
</dbReference>
<reference evidence="1 2" key="1">
    <citation type="submission" date="2020-08" db="EMBL/GenBank/DDBJ databases">
        <title>Genomic Encyclopedia of Type Strains, Phase IV (KMG-IV): sequencing the most valuable type-strain genomes for metagenomic binning, comparative biology and taxonomic classification.</title>
        <authorList>
            <person name="Goeker M."/>
        </authorList>
    </citation>
    <scope>NUCLEOTIDE SEQUENCE [LARGE SCALE GENOMIC DNA]</scope>
    <source>
        <strain evidence="1 2">DSM 102189</strain>
    </source>
</reference>
<proteinExistence type="predicted"/>
<name>A0A841LGD3_9SPHN</name>
<organism evidence="1 2">
    <name type="scientific">Polymorphobacter multimanifer</name>
    <dbReference type="NCBI Taxonomy" id="1070431"/>
    <lineage>
        <taxon>Bacteria</taxon>
        <taxon>Pseudomonadati</taxon>
        <taxon>Pseudomonadota</taxon>
        <taxon>Alphaproteobacteria</taxon>
        <taxon>Sphingomonadales</taxon>
        <taxon>Sphingosinicellaceae</taxon>
        <taxon>Polymorphobacter</taxon>
    </lineage>
</organism>
<evidence type="ECO:0000313" key="1">
    <source>
        <dbReference type="EMBL" id="MBB6228855.1"/>
    </source>
</evidence>
<dbReference type="AlphaFoldDB" id="A0A841LGD3"/>
<gene>
    <name evidence="1" type="ORF">FHS79_003047</name>
</gene>
<comment type="caution">
    <text evidence="1">The sequence shown here is derived from an EMBL/GenBank/DDBJ whole genome shotgun (WGS) entry which is preliminary data.</text>
</comment>
<dbReference type="InterPro" id="IPR010281">
    <property type="entry name" value="DUF885"/>
</dbReference>
<dbReference type="EMBL" id="JACIIV010000025">
    <property type="protein sequence ID" value="MBB6228855.1"/>
    <property type="molecule type" value="Genomic_DNA"/>
</dbReference>
<accession>A0A841LGD3</accession>
<protein>
    <recommendedName>
        <fullName evidence="3">DUF885 family protein</fullName>
    </recommendedName>
</protein>
<keyword evidence="2" id="KW-1185">Reference proteome</keyword>
<sequence length="548" mass="61798">MLDFRTALAVSVMVAAPLQAQQVADHAALVDLYKGFRAAAEVPVSAGVADHGPQAMAARAAMAQTVMQRLEATDDSAWPVKQRADLMLVLAEARSVWFEQQVLRPFARDPSWYATLALGWGPKISTAIPVPTYPLSPAATTAYTRELPLVPARLAAARRSLTEMKGDLVTLGLTHHGIETRVYGRMARELAKSNPALAKQAAAAERASADFVRWLEAEQPKLPKAAGVGKAQLDWYLRYALLFPWGFDDMKLLGRRELERTWAFLKMEEHEHRDTPMLPPVTTLADFEAMRTKADIDLLKFLKEKKIFTVPDWLAPPEPEVPYVMPVNRDPAVPGPFDAPIRRGFFRETEDREPRTLRAHNLPGHQFDSMWRRRSTDPIRADTRLNFIDSSRIEGWAFYLEELVTQAGWLDDGPKAREISYILLANRAARLWPELLVHSGEWDYTTAVTRLATDTPMYMTPQDDTANFDMTLYLRQPGLGLNYYFGKLQIEQLLTDVAMQQGKAFNLTKFHDDFIARGLVPIALTRWEMTGLEDQIKPLRKAPPIPKG</sequence>
<evidence type="ECO:0008006" key="3">
    <source>
        <dbReference type="Google" id="ProtNLM"/>
    </source>
</evidence>
<dbReference type="PANTHER" id="PTHR33361">
    <property type="entry name" value="GLR0591 PROTEIN"/>
    <property type="match status" value="1"/>
</dbReference>
<dbReference type="Pfam" id="PF05960">
    <property type="entry name" value="DUF885"/>
    <property type="match status" value="1"/>
</dbReference>